<reference evidence="2" key="1">
    <citation type="submission" date="2023-08" db="EMBL/GenBank/DDBJ databases">
        <authorList>
            <person name="Audoor S."/>
            <person name="Bilcke G."/>
        </authorList>
    </citation>
    <scope>NUCLEOTIDE SEQUENCE</scope>
</reference>
<dbReference type="EMBL" id="CAKOGP040001936">
    <property type="protein sequence ID" value="CAJ1957072.1"/>
    <property type="molecule type" value="Genomic_DNA"/>
</dbReference>
<dbReference type="Proteomes" id="UP001295423">
    <property type="component" value="Unassembled WGS sequence"/>
</dbReference>
<protein>
    <submittedName>
        <fullName evidence="2">Uncharacterized protein</fullName>
    </submittedName>
</protein>
<proteinExistence type="predicted"/>
<organism evidence="2 3">
    <name type="scientific">Cylindrotheca closterium</name>
    <dbReference type="NCBI Taxonomy" id="2856"/>
    <lineage>
        <taxon>Eukaryota</taxon>
        <taxon>Sar</taxon>
        <taxon>Stramenopiles</taxon>
        <taxon>Ochrophyta</taxon>
        <taxon>Bacillariophyta</taxon>
        <taxon>Bacillariophyceae</taxon>
        <taxon>Bacillariophycidae</taxon>
        <taxon>Bacillariales</taxon>
        <taxon>Bacillariaceae</taxon>
        <taxon>Cylindrotheca</taxon>
    </lineage>
</organism>
<feature type="region of interest" description="Disordered" evidence="1">
    <location>
        <begin position="177"/>
        <end position="200"/>
    </location>
</feature>
<accession>A0AAD2FYM7</accession>
<comment type="caution">
    <text evidence="2">The sequence shown here is derived from an EMBL/GenBank/DDBJ whole genome shotgun (WGS) entry which is preliminary data.</text>
</comment>
<keyword evidence="3" id="KW-1185">Reference proteome</keyword>
<feature type="region of interest" description="Disordered" evidence="1">
    <location>
        <begin position="1"/>
        <end position="51"/>
    </location>
</feature>
<sequence>MTSIVPHLTPKTTNLSPGNKRRRLMPLTPTSQSSTPRHHDMAPATVQMPSMPSLSKIDDKGFMDLPAPTNRPRQRTESFDGAFCFDPAFVSPTVGQVRPRPNPNADLCIDHNSCNKRRPPFVDNKESDTFAAFTKPAEGSSFGASSSFIGLRGLLPEDARASQSSLARLLRRNSTSSAVGLDMNQVDDEAQPETRNEGGE</sequence>
<dbReference type="AlphaFoldDB" id="A0AAD2FYM7"/>
<evidence type="ECO:0000256" key="1">
    <source>
        <dbReference type="SAM" id="MobiDB-lite"/>
    </source>
</evidence>
<evidence type="ECO:0000313" key="2">
    <source>
        <dbReference type="EMBL" id="CAJ1957072.1"/>
    </source>
</evidence>
<gene>
    <name evidence="2" type="ORF">CYCCA115_LOCUS16532</name>
</gene>
<name>A0AAD2FYM7_9STRA</name>
<evidence type="ECO:0000313" key="3">
    <source>
        <dbReference type="Proteomes" id="UP001295423"/>
    </source>
</evidence>